<dbReference type="PANTHER" id="PTHR43731:SF26">
    <property type="entry name" value="RHOMBOID-LIKE PROTEIN 10, CHLOROPLASTIC"/>
    <property type="match status" value="1"/>
</dbReference>
<feature type="transmembrane region" description="Helical" evidence="5">
    <location>
        <begin position="12"/>
        <end position="30"/>
    </location>
</feature>
<feature type="transmembrane region" description="Helical" evidence="5">
    <location>
        <begin position="131"/>
        <end position="152"/>
    </location>
</feature>
<dbReference type="PANTHER" id="PTHR43731">
    <property type="entry name" value="RHOMBOID PROTEASE"/>
    <property type="match status" value="1"/>
</dbReference>
<dbReference type="RefSeq" id="WP_151149618.1">
    <property type="nucleotide sequence ID" value="NZ_WAIE01000001.1"/>
</dbReference>
<comment type="subcellular location">
    <subcellularLocation>
        <location evidence="1">Membrane</location>
        <topology evidence="1">Multi-pass membrane protein</topology>
    </subcellularLocation>
</comment>
<dbReference type="GO" id="GO:0004252">
    <property type="term" value="F:serine-type endopeptidase activity"/>
    <property type="evidence" value="ECO:0007669"/>
    <property type="project" value="InterPro"/>
</dbReference>
<comment type="caution">
    <text evidence="7">The sequence shown here is derived from an EMBL/GenBank/DDBJ whole genome shotgun (WGS) entry which is preliminary data.</text>
</comment>
<evidence type="ECO:0000259" key="6">
    <source>
        <dbReference type="Pfam" id="PF01694"/>
    </source>
</evidence>
<evidence type="ECO:0000256" key="5">
    <source>
        <dbReference type="SAM" id="Phobius"/>
    </source>
</evidence>
<dbReference type="SUPFAM" id="SSF144091">
    <property type="entry name" value="Rhomboid-like"/>
    <property type="match status" value="1"/>
</dbReference>
<dbReference type="GO" id="GO:0006508">
    <property type="term" value="P:proteolysis"/>
    <property type="evidence" value="ECO:0007669"/>
    <property type="project" value="UniProtKB-KW"/>
</dbReference>
<accession>A0A6N6N5G5</accession>
<dbReference type="FunFam" id="1.20.1540.10:FF:000027">
    <property type="entry name" value="Rhomboid family intramembrane serine protease"/>
    <property type="match status" value="1"/>
</dbReference>
<name>A0A6N6N5G5_9BACT</name>
<sequence length="245" mass="27206">MIPLHDDVPRVHPPVAVVVLIVINVLVFLYEVGLDPHSKVRLFHFFGVVPNRFLNPEWAAFAGYPEASVVPFFSYMFLHGGWLHLILNMWMLWIFGDNIEDVTGHGWFVLFYVLCGLVAVGVHILSDASSAVPVVGASGAVAGVMGAYMVLYPHGKVQVLVPVFFFPLFFRIPSVLFLGVWGASQFLSGVLTIANGAAQSVAVWAHVGGFVAGIALITVFRVRERCYYCYDPDFRDYDKPTERRS</sequence>
<evidence type="ECO:0000256" key="2">
    <source>
        <dbReference type="ARBA" id="ARBA00022692"/>
    </source>
</evidence>
<feature type="transmembrane region" description="Helical" evidence="5">
    <location>
        <begin position="107"/>
        <end position="125"/>
    </location>
</feature>
<keyword evidence="2 5" id="KW-0812">Transmembrane</keyword>
<organism evidence="7 8">
    <name type="scientific">Pseudodesulfovibrio senegalensis</name>
    <dbReference type="NCBI Taxonomy" id="1721087"/>
    <lineage>
        <taxon>Bacteria</taxon>
        <taxon>Pseudomonadati</taxon>
        <taxon>Thermodesulfobacteriota</taxon>
        <taxon>Desulfovibrionia</taxon>
        <taxon>Desulfovibrionales</taxon>
        <taxon>Desulfovibrionaceae</taxon>
    </lineage>
</organism>
<keyword evidence="7" id="KW-0378">Hydrolase</keyword>
<keyword evidence="3 5" id="KW-1133">Transmembrane helix</keyword>
<dbReference type="InterPro" id="IPR035952">
    <property type="entry name" value="Rhomboid-like_sf"/>
</dbReference>
<reference evidence="7 8" key="1">
    <citation type="journal article" date="2017" name="Int. J. Syst. Evol. Microbiol.">
        <title>Desulfovibrio senegalensis sp. nov., a mesophilic sulfate reducer isolated from marine sediment.</title>
        <authorList>
            <person name="Thioye A."/>
            <person name="Gam Z.B.A."/>
            <person name="Mbengue M."/>
            <person name="Cayol J.L."/>
            <person name="Joseph-Bartoli M."/>
            <person name="Toure-Kane C."/>
            <person name="Labat M."/>
        </authorList>
    </citation>
    <scope>NUCLEOTIDE SEQUENCE [LARGE SCALE GENOMIC DNA]</scope>
    <source>
        <strain evidence="7 8">DSM 101509</strain>
    </source>
</reference>
<keyword evidence="8" id="KW-1185">Reference proteome</keyword>
<feature type="domain" description="Peptidase S54 rhomboid" evidence="6">
    <location>
        <begin position="69"/>
        <end position="220"/>
    </location>
</feature>
<feature type="transmembrane region" description="Helical" evidence="5">
    <location>
        <begin position="159"/>
        <end position="181"/>
    </location>
</feature>
<dbReference type="EMBL" id="WAIE01000001">
    <property type="protein sequence ID" value="KAB1443286.1"/>
    <property type="molecule type" value="Genomic_DNA"/>
</dbReference>
<feature type="transmembrane region" description="Helical" evidence="5">
    <location>
        <begin position="201"/>
        <end position="220"/>
    </location>
</feature>
<evidence type="ECO:0000313" key="8">
    <source>
        <dbReference type="Proteomes" id="UP000438699"/>
    </source>
</evidence>
<protein>
    <submittedName>
        <fullName evidence="7">Rhomboid family intramembrane serine protease</fullName>
    </submittedName>
</protein>
<keyword evidence="4 5" id="KW-0472">Membrane</keyword>
<evidence type="ECO:0000256" key="1">
    <source>
        <dbReference type="ARBA" id="ARBA00004141"/>
    </source>
</evidence>
<dbReference type="InterPro" id="IPR050925">
    <property type="entry name" value="Rhomboid_protease_S54"/>
</dbReference>
<dbReference type="OrthoDB" id="9813074at2"/>
<dbReference type="GO" id="GO:0016020">
    <property type="term" value="C:membrane"/>
    <property type="evidence" value="ECO:0007669"/>
    <property type="project" value="UniProtKB-SubCell"/>
</dbReference>
<evidence type="ECO:0000313" key="7">
    <source>
        <dbReference type="EMBL" id="KAB1443286.1"/>
    </source>
</evidence>
<dbReference type="Gene3D" id="1.20.1540.10">
    <property type="entry name" value="Rhomboid-like"/>
    <property type="match status" value="1"/>
</dbReference>
<keyword evidence="7" id="KW-0645">Protease</keyword>
<dbReference type="Proteomes" id="UP000438699">
    <property type="component" value="Unassembled WGS sequence"/>
</dbReference>
<gene>
    <name evidence="7" type="ORF">F8A88_03205</name>
</gene>
<dbReference type="AlphaFoldDB" id="A0A6N6N5G5"/>
<proteinExistence type="predicted"/>
<dbReference type="Pfam" id="PF01694">
    <property type="entry name" value="Rhomboid"/>
    <property type="match status" value="1"/>
</dbReference>
<feature type="transmembrane region" description="Helical" evidence="5">
    <location>
        <begin position="73"/>
        <end position="95"/>
    </location>
</feature>
<dbReference type="InterPro" id="IPR022764">
    <property type="entry name" value="Peptidase_S54_rhomboid_dom"/>
</dbReference>
<evidence type="ECO:0000256" key="3">
    <source>
        <dbReference type="ARBA" id="ARBA00022989"/>
    </source>
</evidence>
<evidence type="ECO:0000256" key="4">
    <source>
        <dbReference type="ARBA" id="ARBA00023136"/>
    </source>
</evidence>